<name>A0A0E9WY81_ANGAN</name>
<sequence length="68" mass="8320">MLDKVYIVSPVEILFQIKWSTFKNILKNVFKMIWRDRKESCYRNDICTLALHVLLDIRTIMRIERYTP</sequence>
<accession>A0A0E9WY81</accession>
<dbReference type="AlphaFoldDB" id="A0A0E9WY81"/>
<reference evidence="1" key="1">
    <citation type="submission" date="2014-11" db="EMBL/GenBank/DDBJ databases">
        <authorList>
            <person name="Amaro Gonzalez C."/>
        </authorList>
    </citation>
    <scope>NUCLEOTIDE SEQUENCE</scope>
</reference>
<reference evidence="1" key="2">
    <citation type="journal article" date="2015" name="Fish Shellfish Immunol.">
        <title>Early steps in the European eel (Anguilla anguilla)-Vibrio vulnificus interaction in the gills: Role of the RtxA13 toxin.</title>
        <authorList>
            <person name="Callol A."/>
            <person name="Pajuelo D."/>
            <person name="Ebbesson L."/>
            <person name="Teles M."/>
            <person name="MacKenzie S."/>
            <person name="Amaro C."/>
        </authorList>
    </citation>
    <scope>NUCLEOTIDE SEQUENCE</scope>
</reference>
<dbReference type="EMBL" id="GBXM01013401">
    <property type="protein sequence ID" value="JAH95176.1"/>
    <property type="molecule type" value="Transcribed_RNA"/>
</dbReference>
<evidence type="ECO:0000313" key="1">
    <source>
        <dbReference type="EMBL" id="JAH95176.1"/>
    </source>
</evidence>
<proteinExistence type="predicted"/>
<organism evidence="1">
    <name type="scientific">Anguilla anguilla</name>
    <name type="common">European freshwater eel</name>
    <name type="synonym">Muraena anguilla</name>
    <dbReference type="NCBI Taxonomy" id="7936"/>
    <lineage>
        <taxon>Eukaryota</taxon>
        <taxon>Metazoa</taxon>
        <taxon>Chordata</taxon>
        <taxon>Craniata</taxon>
        <taxon>Vertebrata</taxon>
        <taxon>Euteleostomi</taxon>
        <taxon>Actinopterygii</taxon>
        <taxon>Neopterygii</taxon>
        <taxon>Teleostei</taxon>
        <taxon>Anguilliformes</taxon>
        <taxon>Anguillidae</taxon>
        <taxon>Anguilla</taxon>
    </lineage>
</organism>
<protein>
    <submittedName>
        <fullName evidence="1">Uncharacterized protein</fullName>
    </submittedName>
</protein>